<dbReference type="EMBL" id="CP016416">
    <property type="protein sequence ID" value="ANU39364.1"/>
    <property type="molecule type" value="Genomic_DNA"/>
</dbReference>
<gene>
    <name evidence="1" type="ORF">VSVS05_04329</name>
</gene>
<dbReference type="Proteomes" id="UP000092528">
    <property type="component" value="Plasmid pVS127"/>
</dbReference>
<keyword evidence="1" id="KW-0614">Plasmid</keyword>
<organism evidence="1 2">
    <name type="scientific">Vibrio scophthalmi</name>
    <dbReference type="NCBI Taxonomy" id="45658"/>
    <lineage>
        <taxon>Bacteria</taxon>
        <taxon>Pseudomonadati</taxon>
        <taxon>Pseudomonadota</taxon>
        <taxon>Gammaproteobacteria</taxon>
        <taxon>Vibrionales</taxon>
        <taxon>Vibrionaceae</taxon>
        <taxon>Vibrio</taxon>
    </lineage>
</organism>
<proteinExistence type="predicted"/>
<reference evidence="1 2" key="1">
    <citation type="submission" date="2016-07" db="EMBL/GenBank/DDBJ databases">
        <title>Genome sequencing of Vibrio scophthalmi strain VS-05, an isolated from Paralichthys olivaceus.</title>
        <authorList>
            <person name="Han H.-J."/>
        </authorList>
    </citation>
    <scope>NUCLEOTIDE SEQUENCE [LARGE SCALE GENOMIC DNA]</scope>
    <source>
        <strain evidence="1 2">VS-05</strain>
        <plasmid evidence="2">pvs127</plasmid>
    </source>
</reference>
<accession>A0A1C7FJ64</accession>
<sequence>MLQFIKKWHQAFKEDKAVRLVAEEDNARQKISTSTFWDSWSDAEDSYYEEQRNKGNYY</sequence>
<geneLocation type="plasmid" evidence="2">
    <name>pvs127</name>
</geneLocation>
<evidence type="ECO:0000313" key="1">
    <source>
        <dbReference type="EMBL" id="ANU39364.1"/>
    </source>
</evidence>
<evidence type="ECO:0000313" key="2">
    <source>
        <dbReference type="Proteomes" id="UP000092528"/>
    </source>
</evidence>
<dbReference type="RefSeq" id="WP_156785371.1">
    <property type="nucleotide sequence ID" value="NZ_CP016416.1"/>
</dbReference>
<name>A0A1C7FJ64_9VIBR</name>
<protein>
    <submittedName>
        <fullName evidence="1">Uncharacterized protein</fullName>
    </submittedName>
</protein>
<dbReference type="AlphaFoldDB" id="A0A1C7FJ64"/>
<keyword evidence="2" id="KW-1185">Reference proteome</keyword>